<dbReference type="Pfam" id="PF00396">
    <property type="entry name" value="Granulin"/>
    <property type="match status" value="1"/>
</dbReference>
<comment type="subcellular location">
    <subcellularLocation>
        <location evidence="1">Secreted</location>
    </subcellularLocation>
</comment>
<dbReference type="SMART" id="SM00277">
    <property type="entry name" value="GRAN"/>
    <property type="match status" value="1"/>
</dbReference>
<comment type="similarity">
    <text evidence="2">Belongs to the granulin family.</text>
</comment>
<feature type="domain" description="Granulins" evidence="5">
    <location>
        <begin position="82"/>
        <end position="133"/>
    </location>
</feature>
<proteinExistence type="inferred from homology"/>
<dbReference type="SUPFAM" id="SSF57277">
    <property type="entry name" value="Granulin repeat"/>
    <property type="match status" value="1"/>
</dbReference>
<organism evidence="6 7">
    <name type="scientific">Astyanax mexicanus</name>
    <name type="common">Blind cave fish</name>
    <name type="synonym">Astyanax fasciatus mexicanus</name>
    <dbReference type="NCBI Taxonomy" id="7994"/>
    <lineage>
        <taxon>Eukaryota</taxon>
        <taxon>Metazoa</taxon>
        <taxon>Chordata</taxon>
        <taxon>Craniata</taxon>
        <taxon>Vertebrata</taxon>
        <taxon>Euteleostomi</taxon>
        <taxon>Actinopterygii</taxon>
        <taxon>Neopterygii</taxon>
        <taxon>Teleostei</taxon>
        <taxon>Ostariophysi</taxon>
        <taxon>Characiformes</taxon>
        <taxon>Characoidei</taxon>
        <taxon>Acestrorhamphidae</taxon>
        <taxon>Acestrorhamphinae</taxon>
        <taxon>Astyanax</taxon>
    </lineage>
</organism>
<keyword evidence="4" id="KW-1015">Disulfide bond</keyword>
<dbReference type="Ensembl" id="ENSAMXT00005008076.1">
    <property type="protein sequence ID" value="ENSAMXP00005007143.1"/>
    <property type="gene ID" value="ENSAMXG00005004273.1"/>
</dbReference>
<keyword evidence="3" id="KW-0964">Secreted</keyword>
<evidence type="ECO:0000313" key="7">
    <source>
        <dbReference type="Proteomes" id="UP000694621"/>
    </source>
</evidence>
<reference evidence="6" key="1">
    <citation type="submission" date="2025-08" db="UniProtKB">
        <authorList>
            <consortium name="Ensembl"/>
        </authorList>
    </citation>
    <scope>IDENTIFICATION</scope>
</reference>
<dbReference type="Gene3D" id="2.10.25.160">
    <property type="entry name" value="Granulin"/>
    <property type="match status" value="1"/>
</dbReference>
<accession>A0A8B9H4X5</accession>
<name>A0A8B9H4X5_ASTMX</name>
<sequence length="169" mass="19032">MDRLVPEGEKTKQKKKIGVFYAMKQWIDLIHQLTPTHTCKPSSWRRFQILVKKHSDSEESTPAVPVQQVLDTIEMDDEIVHCDSSYGCPSDSTCCKRLNEGWGYCPYTEGKCCADGIHCCAYGYSCDPTSTRCVVGDLSLPSFPQRPAVTRHLLYPPRESKTNRALSGL</sequence>
<dbReference type="Proteomes" id="UP000694621">
    <property type="component" value="Unplaced"/>
</dbReference>
<dbReference type="PANTHER" id="PTHR12274:SF3">
    <property type="entry name" value="PROGRANULIN"/>
    <property type="match status" value="1"/>
</dbReference>
<evidence type="ECO:0000256" key="3">
    <source>
        <dbReference type="ARBA" id="ARBA00022525"/>
    </source>
</evidence>
<dbReference type="GO" id="GO:0005576">
    <property type="term" value="C:extracellular region"/>
    <property type="evidence" value="ECO:0007669"/>
    <property type="project" value="UniProtKB-SubCell"/>
</dbReference>
<evidence type="ECO:0000256" key="2">
    <source>
        <dbReference type="ARBA" id="ARBA00010093"/>
    </source>
</evidence>
<evidence type="ECO:0000256" key="4">
    <source>
        <dbReference type="ARBA" id="ARBA00023157"/>
    </source>
</evidence>
<dbReference type="PANTHER" id="PTHR12274">
    <property type="entry name" value="GRANULIN"/>
    <property type="match status" value="1"/>
</dbReference>
<protein>
    <recommendedName>
        <fullName evidence="5">Granulins domain-containing protein</fullName>
    </recommendedName>
</protein>
<dbReference type="InterPro" id="IPR000118">
    <property type="entry name" value="Granulin"/>
</dbReference>
<dbReference type="InterPro" id="IPR039036">
    <property type="entry name" value="Granulin_fam"/>
</dbReference>
<dbReference type="AlphaFoldDB" id="A0A8B9H4X5"/>
<evidence type="ECO:0000256" key="1">
    <source>
        <dbReference type="ARBA" id="ARBA00004613"/>
    </source>
</evidence>
<dbReference type="InterPro" id="IPR037277">
    <property type="entry name" value="Granulin_sf"/>
</dbReference>
<evidence type="ECO:0000313" key="6">
    <source>
        <dbReference type="Ensembl" id="ENSAMXP00005007143.1"/>
    </source>
</evidence>
<evidence type="ECO:0000259" key="5">
    <source>
        <dbReference type="SMART" id="SM00277"/>
    </source>
</evidence>